<keyword evidence="3" id="KW-1185">Reference proteome</keyword>
<reference evidence="3" key="1">
    <citation type="journal article" date="2019" name="Int. J. Syst. Evol. Microbiol.">
        <title>The Global Catalogue of Microorganisms (GCM) 10K type strain sequencing project: providing services to taxonomists for standard genome sequencing and annotation.</title>
        <authorList>
            <consortium name="The Broad Institute Genomics Platform"/>
            <consortium name="The Broad Institute Genome Sequencing Center for Infectious Disease"/>
            <person name="Wu L."/>
            <person name="Ma J."/>
        </authorList>
    </citation>
    <scope>NUCLEOTIDE SEQUENCE [LARGE SCALE GENOMIC DNA]</scope>
    <source>
        <strain evidence="3">KCTC 52473</strain>
    </source>
</reference>
<comment type="caution">
    <text evidence="2">The sequence shown here is derived from an EMBL/GenBank/DDBJ whole genome shotgun (WGS) entry which is preliminary data.</text>
</comment>
<dbReference type="Proteomes" id="UP001595478">
    <property type="component" value="Unassembled WGS sequence"/>
</dbReference>
<accession>A0ABV7FRC8</accession>
<sequence length="244" mass="27999">MDSVKSKLKYLLSVSALFVYFNVAASVGGVHGPNVNPKDKTLELRSSLAQADNAEQDNAWTHRLHYQQALNDNLRARIVLQYRDVNNFEYDSLRAELLYNFKKRAPNGYWSSAVRFDVRTRRSNLPEDYFVTWTNQWDFKDGWRTRGLVIFSRQFNSDAASSRTAFETRASISKGLANGMRVGLDFFDTFGEFGEFGNFNDQRHLVGPKLVGKIGKLNFQARYLAGLTSRTRDNNFSLFVSRSF</sequence>
<evidence type="ECO:0000313" key="3">
    <source>
        <dbReference type="Proteomes" id="UP001595478"/>
    </source>
</evidence>
<dbReference type="RefSeq" id="WP_376919181.1">
    <property type="nucleotide sequence ID" value="NZ_JBHRSW010000006.1"/>
</dbReference>
<gene>
    <name evidence="2" type="ORF">ACFOHL_05410</name>
</gene>
<keyword evidence="1" id="KW-0732">Signal</keyword>
<feature type="chain" id="PRO_5045061776" description="DUF2490 domain-containing protein" evidence="1">
    <location>
        <begin position="26"/>
        <end position="244"/>
    </location>
</feature>
<proteinExistence type="predicted"/>
<feature type="signal peptide" evidence="1">
    <location>
        <begin position="1"/>
        <end position="25"/>
    </location>
</feature>
<name>A0ABV7FRC8_9ALTE</name>
<protein>
    <recommendedName>
        <fullName evidence="4">DUF2490 domain-containing protein</fullName>
    </recommendedName>
</protein>
<dbReference type="EMBL" id="JBHRSW010000006">
    <property type="protein sequence ID" value="MFC3121047.1"/>
    <property type="molecule type" value="Genomic_DNA"/>
</dbReference>
<organism evidence="2 3">
    <name type="scientific">Agaribacter flavus</name>
    <dbReference type="NCBI Taxonomy" id="1902781"/>
    <lineage>
        <taxon>Bacteria</taxon>
        <taxon>Pseudomonadati</taxon>
        <taxon>Pseudomonadota</taxon>
        <taxon>Gammaproteobacteria</taxon>
        <taxon>Alteromonadales</taxon>
        <taxon>Alteromonadaceae</taxon>
        <taxon>Agaribacter</taxon>
    </lineage>
</organism>
<evidence type="ECO:0000256" key="1">
    <source>
        <dbReference type="SAM" id="SignalP"/>
    </source>
</evidence>
<evidence type="ECO:0000313" key="2">
    <source>
        <dbReference type="EMBL" id="MFC3121047.1"/>
    </source>
</evidence>
<evidence type="ECO:0008006" key="4">
    <source>
        <dbReference type="Google" id="ProtNLM"/>
    </source>
</evidence>